<sequence>MNLSNDEWNTFRDISLVRRMVWLAPHLRTTTRINRDHVSAMLELFSAKQINLLLAPRKKSLVYRINMESYKDR</sequence>
<name>A0A2S5R760_9PROT</name>
<dbReference type="Proteomes" id="UP000239425">
    <property type="component" value="Unassembled WGS sequence"/>
</dbReference>
<protein>
    <submittedName>
        <fullName evidence="1">Uncharacterized protein</fullName>
    </submittedName>
</protein>
<reference evidence="1 2" key="1">
    <citation type="submission" date="2017-11" db="EMBL/GenBank/DDBJ databases">
        <title>Comparative genomic analysis of Holospora spp., intranuclear symbionts of paramecia.</title>
        <authorList>
            <person name="Garushyants S.K."/>
            <person name="Beliavskaya A."/>
            <person name="Malko D.B."/>
            <person name="Logacheva M.D."/>
            <person name="Rautian M.S."/>
            <person name="Gelfand M.S."/>
        </authorList>
    </citation>
    <scope>NUCLEOTIDE SEQUENCE [LARGE SCALE GENOMIC DNA]</scope>
    <source>
        <strain evidence="2">02AZ16</strain>
    </source>
</reference>
<comment type="caution">
    <text evidence="1">The sequence shown here is derived from an EMBL/GenBank/DDBJ whole genome shotgun (WGS) entry which is preliminary data.</text>
</comment>
<gene>
    <name evidence="1" type="ORF">HCUR_01532</name>
</gene>
<evidence type="ECO:0000313" key="2">
    <source>
        <dbReference type="Proteomes" id="UP000239425"/>
    </source>
</evidence>
<organism evidence="1 2">
    <name type="scientific">Holospora curviuscula</name>
    <dbReference type="NCBI Taxonomy" id="1082868"/>
    <lineage>
        <taxon>Bacteria</taxon>
        <taxon>Pseudomonadati</taxon>
        <taxon>Pseudomonadota</taxon>
        <taxon>Alphaproteobacteria</taxon>
        <taxon>Holosporales</taxon>
        <taxon>Holosporaceae</taxon>
        <taxon>Holospora</taxon>
    </lineage>
</organism>
<dbReference type="EMBL" id="PHHC01000142">
    <property type="protein sequence ID" value="PPE03022.1"/>
    <property type="molecule type" value="Genomic_DNA"/>
</dbReference>
<dbReference type="AlphaFoldDB" id="A0A2S5R760"/>
<evidence type="ECO:0000313" key="1">
    <source>
        <dbReference type="EMBL" id="PPE03022.1"/>
    </source>
</evidence>
<proteinExistence type="predicted"/>
<accession>A0A2S5R760</accession>
<keyword evidence="2" id="KW-1185">Reference proteome</keyword>